<gene>
    <name evidence="1" type="ORF">LP422_20545</name>
</gene>
<protein>
    <submittedName>
        <fullName evidence="1">Uncharacterized protein</fullName>
    </submittedName>
</protein>
<sequence>MGHPAVLEAAVVGIPDEKWQERPLANIVVREGASVTAAELREFLSSDFAKWQLPEAFAFIDRVPRTSVGKFDKKVLRQRFREGDLSVEQA</sequence>
<dbReference type="Proteomes" id="UP001059663">
    <property type="component" value="Chromosome"/>
</dbReference>
<name>A0AC61U8Q9_9MICO</name>
<proteinExistence type="predicted"/>
<dbReference type="EMBL" id="CP087977">
    <property type="protein sequence ID" value="UUZ46436.1"/>
    <property type="molecule type" value="Genomic_DNA"/>
</dbReference>
<reference evidence="1" key="1">
    <citation type="submission" date="2021-11" db="EMBL/GenBank/DDBJ databases">
        <title>Study of the species diversity of bacterial strains isolated from a unique natural object - Shulgan-Tash cave (Bashkiria).</title>
        <authorList>
            <person name="Sazanova A.L."/>
            <person name="Chirak E.R."/>
            <person name="Safronova V.I."/>
        </authorList>
    </citation>
    <scope>NUCLEOTIDE SEQUENCE</scope>
    <source>
        <strain evidence="1">P1</strain>
    </source>
</reference>
<organism evidence="1 2">
    <name type="scientific">Janibacter limosus</name>
    <dbReference type="NCBI Taxonomy" id="53458"/>
    <lineage>
        <taxon>Bacteria</taxon>
        <taxon>Bacillati</taxon>
        <taxon>Actinomycetota</taxon>
        <taxon>Actinomycetes</taxon>
        <taxon>Micrococcales</taxon>
        <taxon>Intrasporangiaceae</taxon>
        <taxon>Janibacter</taxon>
    </lineage>
</organism>
<evidence type="ECO:0000313" key="1">
    <source>
        <dbReference type="EMBL" id="UUZ46436.1"/>
    </source>
</evidence>
<evidence type="ECO:0000313" key="2">
    <source>
        <dbReference type="Proteomes" id="UP001059663"/>
    </source>
</evidence>
<accession>A0AC61U8Q9</accession>